<dbReference type="EMBL" id="JAUIQD010000005">
    <property type="protein sequence ID" value="KAK3349752.1"/>
    <property type="molecule type" value="Genomic_DNA"/>
</dbReference>
<name>A0AAJ0HF80_9PEZI</name>
<comment type="caution">
    <text evidence="1">The sequence shown here is derived from an EMBL/GenBank/DDBJ whole genome shotgun (WGS) entry which is preliminary data.</text>
</comment>
<sequence>MGIGDGNKACTVEVATYDTDMKLSSFQPVDAIGNPVQKSNYSNLVALEQEDFRVVEVHNPDAPTVRFRFVDTPGLNDTHGEDFSIMSRILGRATNLGHVNTLIYVRSVKNNFGSSFKTFFRYI</sequence>
<proteinExistence type="predicted"/>
<protein>
    <submittedName>
        <fullName evidence="1">Uncharacterized protein</fullName>
    </submittedName>
</protein>
<evidence type="ECO:0000313" key="2">
    <source>
        <dbReference type="Proteomes" id="UP001275084"/>
    </source>
</evidence>
<dbReference type="Proteomes" id="UP001275084">
    <property type="component" value="Unassembled WGS sequence"/>
</dbReference>
<dbReference type="AlphaFoldDB" id="A0AAJ0HF80"/>
<gene>
    <name evidence="1" type="ORF">B0T25DRAFT_519884</name>
</gene>
<keyword evidence="2" id="KW-1185">Reference proteome</keyword>
<organism evidence="1 2">
    <name type="scientific">Lasiosphaeria hispida</name>
    <dbReference type="NCBI Taxonomy" id="260671"/>
    <lineage>
        <taxon>Eukaryota</taxon>
        <taxon>Fungi</taxon>
        <taxon>Dikarya</taxon>
        <taxon>Ascomycota</taxon>
        <taxon>Pezizomycotina</taxon>
        <taxon>Sordariomycetes</taxon>
        <taxon>Sordariomycetidae</taxon>
        <taxon>Sordariales</taxon>
        <taxon>Lasiosphaeriaceae</taxon>
        <taxon>Lasiosphaeria</taxon>
    </lineage>
</organism>
<evidence type="ECO:0000313" key="1">
    <source>
        <dbReference type="EMBL" id="KAK3349752.1"/>
    </source>
</evidence>
<accession>A0AAJ0HF80</accession>
<reference evidence="1" key="1">
    <citation type="journal article" date="2023" name="Mol. Phylogenet. Evol.">
        <title>Genome-scale phylogeny and comparative genomics of the fungal order Sordariales.</title>
        <authorList>
            <person name="Hensen N."/>
            <person name="Bonometti L."/>
            <person name="Westerberg I."/>
            <person name="Brannstrom I.O."/>
            <person name="Guillou S."/>
            <person name="Cros-Aarteil S."/>
            <person name="Calhoun S."/>
            <person name="Haridas S."/>
            <person name="Kuo A."/>
            <person name="Mondo S."/>
            <person name="Pangilinan J."/>
            <person name="Riley R."/>
            <person name="LaButti K."/>
            <person name="Andreopoulos B."/>
            <person name="Lipzen A."/>
            <person name="Chen C."/>
            <person name="Yan M."/>
            <person name="Daum C."/>
            <person name="Ng V."/>
            <person name="Clum A."/>
            <person name="Steindorff A."/>
            <person name="Ohm R.A."/>
            <person name="Martin F."/>
            <person name="Silar P."/>
            <person name="Natvig D.O."/>
            <person name="Lalanne C."/>
            <person name="Gautier V."/>
            <person name="Ament-Velasquez S.L."/>
            <person name="Kruys A."/>
            <person name="Hutchinson M.I."/>
            <person name="Powell A.J."/>
            <person name="Barry K."/>
            <person name="Miller A.N."/>
            <person name="Grigoriev I.V."/>
            <person name="Debuchy R."/>
            <person name="Gladieux P."/>
            <person name="Hiltunen Thoren M."/>
            <person name="Johannesson H."/>
        </authorList>
    </citation>
    <scope>NUCLEOTIDE SEQUENCE</scope>
    <source>
        <strain evidence="1">CBS 955.72</strain>
    </source>
</reference>
<reference evidence="1" key="2">
    <citation type="submission" date="2023-06" db="EMBL/GenBank/DDBJ databases">
        <authorList>
            <consortium name="Lawrence Berkeley National Laboratory"/>
            <person name="Haridas S."/>
            <person name="Hensen N."/>
            <person name="Bonometti L."/>
            <person name="Westerberg I."/>
            <person name="Brannstrom I.O."/>
            <person name="Guillou S."/>
            <person name="Cros-Aarteil S."/>
            <person name="Calhoun S."/>
            <person name="Kuo A."/>
            <person name="Mondo S."/>
            <person name="Pangilinan J."/>
            <person name="Riley R."/>
            <person name="Labutti K."/>
            <person name="Andreopoulos B."/>
            <person name="Lipzen A."/>
            <person name="Chen C."/>
            <person name="Yanf M."/>
            <person name="Daum C."/>
            <person name="Ng V."/>
            <person name="Clum A."/>
            <person name="Steindorff A."/>
            <person name="Ohm R."/>
            <person name="Martin F."/>
            <person name="Silar P."/>
            <person name="Natvig D."/>
            <person name="Lalanne C."/>
            <person name="Gautier V."/>
            <person name="Ament-Velasquez S.L."/>
            <person name="Kruys A."/>
            <person name="Hutchinson M.I."/>
            <person name="Powell A.J."/>
            <person name="Barry K."/>
            <person name="Miller A.N."/>
            <person name="Grigoriev I.V."/>
            <person name="Debuchy R."/>
            <person name="Gladieux P."/>
            <person name="Thoren M.H."/>
            <person name="Johannesson H."/>
        </authorList>
    </citation>
    <scope>NUCLEOTIDE SEQUENCE</scope>
    <source>
        <strain evidence="1">CBS 955.72</strain>
    </source>
</reference>